<keyword evidence="2" id="KW-0963">Cytoplasm</keyword>
<evidence type="ECO:0000259" key="3">
    <source>
        <dbReference type="PROSITE" id="PS51186"/>
    </source>
</evidence>
<dbReference type="AlphaFoldDB" id="A0A368Z6Q7"/>
<feature type="domain" description="N-acetyltransferase" evidence="3">
    <location>
        <begin position="1"/>
        <end position="133"/>
    </location>
</feature>
<dbReference type="EMBL" id="QPJL01000002">
    <property type="protein sequence ID" value="RCW88103.1"/>
    <property type="molecule type" value="Genomic_DNA"/>
</dbReference>
<comment type="caution">
    <text evidence="4">The sequence shown here is derived from an EMBL/GenBank/DDBJ whole genome shotgun (WGS) entry which is preliminary data.</text>
</comment>
<protein>
    <recommendedName>
        <fullName evidence="2">[Ribosomal protein bS18]-alanine N-acetyltransferase</fullName>
        <ecNumber evidence="2">2.3.1.266</ecNumber>
    </recommendedName>
</protein>
<comment type="similarity">
    <text evidence="2">Belongs to the acetyltransferase family. RimI subfamily.</text>
</comment>
<sequence>MTPEDLAALHARCFPAHPRPWSAAEFSDLLGNRLNFLLIRPQGFLLGRVVADEAELLTLAVAPEARRMGLGRALLTEFAHTSTERGAREAFLEVASDNAPAIALYASAGWQRAGTRRDYYAPGIDAMVMRRDL</sequence>
<dbReference type="Gene3D" id="3.40.630.30">
    <property type="match status" value="1"/>
</dbReference>
<dbReference type="InterPro" id="IPR000182">
    <property type="entry name" value="GNAT_dom"/>
</dbReference>
<comment type="function">
    <text evidence="2">Acetylates the N-terminal alanine of ribosomal protein bS18.</text>
</comment>
<dbReference type="InterPro" id="IPR016181">
    <property type="entry name" value="Acyl_CoA_acyltransferase"/>
</dbReference>
<dbReference type="OrthoDB" id="9804026at2"/>
<dbReference type="RefSeq" id="WP_114347846.1">
    <property type="nucleotide sequence ID" value="NZ_QPJL01000002.1"/>
</dbReference>
<evidence type="ECO:0000256" key="2">
    <source>
        <dbReference type="RuleBase" id="RU363094"/>
    </source>
</evidence>
<dbReference type="Pfam" id="PF00583">
    <property type="entry name" value="Acetyltransf_1"/>
    <property type="match status" value="1"/>
</dbReference>
<dbReference type="GO" id="GO:0008999">
    <property type="term" value="F:protein-N-terminal-alanine acetyltransferase activity"/>
    <property type="evidence" value="ECO:0007669"/>
    <property type="project" value="UniProtKB-EC"/>
</dbReference>
<dbReference type="NCBIfam" id="TIGR01575">
    <property type="entry name" value="rimI"/>
    <property type="match status" value="1"/>
</dbReference>
<dbReference type="EC" id="2.3.1.266" evidence="2"/>
<keyword evidence="5" id="KW-1185">Reference proteome</keyword>
<name>A0A368Z6Q7_9RHOB</name>
<dbReference type="InterPro" id="IPR006464">
    <property type="entry name" value="AcTrfase_RimI/Ard1"/>
</dbReference>
<keyword evidence="1 4" id="KW-0808">Transferase</keyword>
<dbReference type="Proteomes" id="UP000253345">
    <property type="component" value="Unassembled WGS sequence"/>
</dbReference>
<proteinExistence type="inferred from homology"/>
<dbReference type="GO" id="GO:0005737">
    <property type="term" value="C:cytoplasm"/>
    <property type="evidence" value="ECO:0007669"/>
    <property type="project" value="UniProtKB-SubCell"/>
</dbReference>
<evidence type="ECO:0000313" key="4">
    <source>
        <dbReference type="EMBL" id="RCW88103.1"/>
    </source>
</evidence>
<dbReference type="PANTHER" id="PTHR13947:SF37">
    <property type="entry name" value="LD18367P"/>
    <property type="match status" value="1"/>
</dbReference>
<dbReference type="PANTHER" id="PTHR13947">
    <property type="entry name" value="GNAT FAMILY N-ACETYLTRANSFERASE"/>
    <property type="match status" value="1"/>
</dbReference>
<comment type="catalytic activity">
    <reaction evidence="2">
        <text>N-terminal L-alanyl-[ribosomal protein bS18] + acetyl-CoA = N-terminal N(alpha)-acetyl-L-alanyl-[ribosomal protein bS18] + CoA + H(+)</text>
        <dbReference type="Rhea" id="RHEA:43756"/>
        <dbReference type="Rhea" id="RHEA-COMP:10676"/>
        <dbReference type="Rhea" id="RHEA-COMP:10677"/>
        <dbReference type="ChEBI" id="CHEBI:15378"/>
        <dbReference type="ChEBI" id="CHEBI:57287"/>
        <dbReference type="ChEBI" id="CHEBI:57288"/>
        <dbReference type="ChEBI" id="CHEBI:64718"/>
        <dbReference type="ChEBI" id="CHEBI:83683"/>
        <dbReference type="EC" id="2.3.1.266"/>
    </reaction>
</comment>
<evidence type="ECO:0000256" key="1">
    <source>
        <dbReference type="ARBA" id="ARBA00022679"/>
    </source>
</evidence>
<organism evidence="4 5">
    <name type="scientific">Paracoccus lutimaris</name>
    <dbReference type="NCBI Taxonomy" id="1490030"/>
    <lineage>
        <taxon>Bacteria</taxon>
        <taxon>Pseudomonadati</taxon>
        <taxon>Pseudomonadota</taxon>
        <taxon>Alphaproteobacteria</taxon>
        <taxon>Rhodobacterales</taxon>
        <taxon>Paracoccaceae</taxon>
        <taxon>Paracoccus</taxon>
    </lineage>
</organism>
<gene>
    <name evidence="4" type="ORF">DFP89_10232</name>
</gene>
<accession>A0A368Z6Q7</accession>
<comment type="subcellular location">
    <subcellularLocation>
        <location evidence="2">Cytoplasm</location>
    </subcellularLocation>
</comment>
<reference evidence="4 5" key="1">
    <citation type="submission" date="2018-07" db="EMBL/GenBank/DDBJ databases">
        <title>Genomic Encyclopedia of Type Strains, Phase III (KMG-III): the genomes of soil and plant-associated and newly described type strains.</title>
        <authorList>
            <person name="Whitman W."/>
        </authorList>
    </citation>
    <scope>NUCLEOTIDE SEQUENCE [LARGE SCALE GENOMIC DNA]</scope>
    <source>
        <strain evidence="4 5">CECT 8525</strain>
    </source>
</reference>
<dbReference type="InterPro" id="IPR050769">
    <property type="entry name" value="NAT_camello-type"/>
</dbReference>
<dbReference type="CDD" id="cd04301">
    <property type="entry name" value="NAT_SF"/>
    <property type="match status" value="1"/>
</dbReference>
<dbReference type="SUPFAM" id="SSF55729">
    <property type="entry name" value="Acyl-CoA N-acyltransferases (Nat)"/>
    <property type="match status" value="1"/>
</dbReference>
<evidence type="ECO:0000313" key="5">
    <source>
        <dbReference type="Proteomes" id="UP000253345"/>
    </source>
</evidence>
<dbReference type="PROSITE" id="PS51186">
    <property type="entry name" value="GNAT"/>
    <property type="match status" value="1"/>
</dbReference>